<proteinExistence type="inferred from homology"/>
<keyword evidence="5 9" id="KW-0378">Hydrolase</keyword>
<keyword evidence="4" id="KW-0964">Secreted</keyword>
<evidence type="ECO:0000256" key="10">
    <source>
        <dbReference type="SAM" id="SignalP"/>
    </source>
</evidence>
<dbReference type="PANTHER" id="PTHR31375">
    <property type="match status" value="1"/>
</dbReference>
<dbReference type="Gene3D" id="2.160.20.10">
    <property type="entry name" value="Single-stranded right-handed beta-helix, Pectin lyase-like"/>
    <property type="match status" value="1"/>
</dbReference>
<feature type="signal peptide" evidence="10">
    <location>
        <begin position="1"/>
        <end position="18"/>
    </location>
</feature>
<reference evidence="11 12" key="1">
    <citation type="submission" date="2023-01" db="EMBL/GenBank/DDBJ databases">
        <authorList>
            <person name="Kreplak J."/>
        </authorList>
    </citation>
    <scope>NUCLEOTIDE SEQUENCE [LARGE SCALE GENOMIC DNA]</scope>
</reference>
<sequence>MNTNFLSVFCLLVCIAEAKNEYKLFNVLNYGARADDRTDNTMAFLKAWSDACRWRGKSTVLIPQGSYMLNEVIFSGPCNSWMNFQIEGRLKAPSDIYSFKTDSWISFRYVNNLYVGGGGTLDGQGAVAWAKNDCQKNRNCRVLPGTMTFQFITNGYIHHMRSINSKQNHFTLYGCKNMVLTKLKLIAPFNSPNTDGIKIALSMGITITSVSIGTGDDCIAMLYGTKGVRISDVFCGPGHGISIGSLGKNNGEEDVDDIVVKNCTFSGTNNGVRIKTWSSILQTTTHVSNIHYEDIVMDKVQNPIIIDQNYCPSLPCNAKGEVSSVQISNVSYKYIRGSGNADVAASLQCSPNKPCQNITMENINLWPSGRSRKLNNECLHVIGASYGTQIPHACI</sequence>
<organism evidence="11 12">
    <name type="scientific">Vicia faba</name>
    <name type="common">Broad bean</name>
    <name type="synonym">Faba vulgaris</name>
    <dbReference type="NCBI Taxonomy" id="3906"/>
    <lineage>
        <taxon>Eukaryota</taxon>
        <taxon>Viridiplantae</taxon>
        <taxon>Streptophyta</taxon>
        <taxon>Embryophyta</taxon>
        <taxon>Tracheophyta</taxon>
        <taxon>Spermatophyta</taxon>
        <taxon>Magnoliopsida</taxon>
        <taxon>eudicotyledons</taxon>
        <taxon>Gunneridae</taxon>
        <taxon>Pentapetalae</taxon>
        <taxon>rosids</taxon>
        <taxon>fabids</taxon>
        <taxon>Fabales</taxon>
        <taxon>Fabaceae</taxon>
        <taxon>Papilionoideae</taxon>
        <taxon>50 kb inversion clade</taxon>
        <taxon>NPAAA clade</taxon>
        <taxon>Hologalegina</taxon>
        <taxon>IRL clade</taxon>
        <taxon>Fabeae</taxon>
        <taxon>Vicia</taxon>
    </lineage>
</organism>
<keyword evidence="12" id="KW-1185">Reference proteome</keyword>
<keyword evidence="7" id="KW-0961">Cell wall biogenesis/degradation</keyword>
<dbReference type="SMART" id="SM00710">
    <property type="entry name" value="PbH1"/>
    <property type="match status" value="5"/>
</dbReference>
<feature type="chain" id="PRO_5043348125" description="Polygalacturonase" evidence="10">
    <location>
        <begin position="19"/>
        <end position="395"/>
    </location>
</feature>
<dbReference type="Proteomes" id="UP001157006">
    <property type="component" value="Chromosome 6"/>
</dbReference>
<dbReference type="AlphaFoldDB" id="A0AAV1B0Q4"/>
<dbReference type="InterPro" id="IPR000743">
    <property type="entry name" value="Glyco_hydro_28"/>
</dbReference>
<dbReference type="GO" id="GO:0071555">
    <property type="term" value="P:cell wall organization"/>
    <property type="evidence" value="ECO:0007669"/>
    <property type="project" value="UniProtKB-KW"/>
</dbReference>
<evidence type="ECO:0000256" key="4">
    <source>
        <dbReference type="ARBA" id="ARBA00022525"/>
    </source>
</evidence>
<evidence type="ECO:0000313" key="12">
    <source>
        <dbReference type="Proteomes" id="UP001157006"/>
    </source>
</evidence>
<comment type="similarity">
    <text evidence="2 9">Belongs to the glycosyl hydrolase 28 family.</text>
</comment>
<accession>A0AAV1B0Q4</accession>
<evidence type="ECO:0000313" key="11">
    <source>
        <dbReference type="EMBL" id="CAI8616231.1"/>
    </source>
</evidence>
<evidence type="ECO:0000256" key="2">
    <source>
        <dbReference type="ARBA" id="ARBA00008834"/>
    </source>
</evidence>
<protein>
    <recommendedName>
        <fullName evidence="13">Polygalacturonase</fullName>
    </recommendedName>
</protein>
<evidence type="ECO:0000256" key="7">
    <source>
        <dbReference type="ARBA" id="ARBA00023316"/>
    </source>
</evidence>
<comment type="subcellular location">
    <subcellularLocation>
        <location evidence="1">Secreted</location>
        <location evidence="1">Cell wall</location>
    </subcellularLocation>
</comment>
<keyword evidence="10" id="KW-0732">Signal</keyword>
<dbReference type="InterPro" id="IPR006626">
    <property type="entry name" value="PbH1"/>
</dbReference>
<dbReference type="GO" id="GO:0004650">
    <property type="term" value="F:polygalacturonase activity"/>
    <property type="evidence" value="ECO:0007669"/>
    <property type="project" value="InterPro"/>
</dbReference>
<evidence type="ECO:0000256" key="9">
    <source>
        <dbReference type="RuleBase" id="RU361169"/>
    </source>
</evidence>
<dbReference type="InterPro" id="IPR011050">
    <property type="entry name" value="Pectin_lyase_fold/virulence"/>
</dbReference>
<dbReference type="PROSITE" id="PS00502">
    <property type="entry name" value="POLYGALACTURONASE"/>
    <property type="match status" value="1"/>
</dbReference>
<evidence type="ECO:0000256" key="1">
    <source>
        <dbReference type="ARBA" id="ARBA00004191"/>
    </source>
</evidence>
<dbReference type="SUPFAM" id="SSF51126">
    <property type="entry name" value="Pectin lyase-like"/>
    <property type="match status" value="1"/>
</dbReference>
<evidence type="ECO:0000256" key="6">
    <source>
        <dbReference type="ARBA" id="ARBA00023295"/>
    </source>
</evidence>
<evidence type="ECO:0008006" key="13">
    <source>
        <dbReference type="Google" id="ProtNLM"/>
    </source>
</evidence>
<dbReference type="GO" id="GO:0005975">
    <property type="term" value="P:carbohydrate metabolic process"/>
    <property type="evidence" value="ECO:0007669"/>
    <property type="project" value="InterPro"/>
</dbReference>
<evidence type="ECO:0000256" key="5">
    <source>
        <dbReference type="ARBA" id="ARBA00022801"/>
    </source>
</evidence>
<dbReference type="EMBL" id="OX451741">
    <property type="protein sequence ID" value="CAI8616231.1"/>
    <property type="molecule type" value="Genomic_DNA"/>
</dbReference>
<keyword evidence="3" id="KW-0134">Cell wall</keyword>
<evidence type="ECO:0000256" key="3">
    <source>
        <dbReference type="ARBA" id="ARBA00022512"/>
    </source>
</evidence>
<name>A0AAV1B0Q4_VICFA</name>
<dbReference type="FunFam" id="2.160.20.10:FF:000004">
    <property type="entry name" value="Pectin lyase-like superfamily protein"/>
    <property type="match status" value="1"/>
</dbReference>
<evidence type="ECO:0000256" key="8">
    <source>
        <dbReference type="PROSITE-ProRule" id="PRU10052"/>
    </source>
</evidence>
<dbReference type="InterPro" id="IPR012334">
    <property type="entry name" value="Pectin_lyas_fold"/>
</dbReference>
<keyword evidence="6 9" id="KW-0326">Glycosidase</keyword>
<feature type="active site" evidence="8">
    <location>
        <position position="239"/>
    </location>
</feature>
<dbReference type="Pfam" id="PF00295">
    <property type="entry name" value="Glyco_hydro_28"/>
    <property type="match status" value="1"/>
</dbReference>
<gene>
    <name evidence="11" type="ORF">VFH_VI019240</name>
</gene>